<keyword evidence="2" id="KW-1185">Reference proteome</keyword>
<reference evidence="1 2" key="1">
    <citation type="journal article" date="2016" name="Nat. Commun.">
        <title>Extremotolerant tardigrade genome and improved radiotolerance of human cultured cells by tardigrade-unique protein.</title>
        <authorList>
            <person name="Hashimoto T."/>
            <person name="Horikawa D.D."/>
            <person name="Saito Y."/>
            <person name="Kuwahara H."/>
            <person name="Kozuka-Hata H."/>
            <person name="Shin-I T."/>
            <person name="Minakuchi Y."/>
            <person name="Ohishi K."/>
            <person name="Motoyama A."/>
            <person name="Aizu T."/>
            <person name="Enomoto A."/>
            <person name="Kondo K."/>
            <person name="Tanaka S."/>
            <person name="Hara Y."/>
            <person name="Koshikawa S."/>
            <person name="Sagara H."/>
            <person name="Miura T."/>
            <person name="Yokobori S."/>
            <person name="Miyagawa K."/>
            <person name="Suzuki Y."/>
            <person name="Kubo T."/>
            <person name="Oyama M."/>
            <person name="Kohara Y."/>
            <person name="Fujiyama A."/>
            <person name="Arakawa K."/>
            <person name="Katayama T."/>
            <person name="Toyoda A."/>
            <person name="Kunieda T."/>
        </authorList>
    </citation>
    <scope>NUCLEOTIDE SEQUENCE [LARGE SCALE GENOMIC DNA]</scope>
    <source>
        <strain evidence="1 2">YOKOZUNA-1</strain>
    </source>
</reference>
<sequence length="94" mass="10437">MQVIDCISRIPHDETDNRYSVRTKIASKSETLYYSGCAAYAEGIRYTDAARVLISCLGRLSERSLDTPDIDLRCQAPTTFSVLAVAYGTQIKIV</sequence>
<dbReference type="AlphaFoldDB" id="A0A1D1V7Q0"/>
<organism evidence="1 2">
    <name type="scientific">Ramazzottius varieornatus</name>
    <name type="common">Water bear</name>
    <name type="synonym">Tardigrade</name>
    <dbReference type="NCBI Taxonomy" id="947166"/>
    <lineage>
        <taxon>Eukaryota</taxon>
        <taxon>Metazoa</taxon>
        <taxon>Ecdysozoa</taxon>
        <taxon>Tardigrada</taxon>
        <taxon>Eutardigrada</taxon>
        <taxon>Parachela</taxon>
        <taxon>Hypsibioidea</taxon>
        <taxon>Ramazzottiidae</taxon>
        <taxon>Ramazzottius</taxon>
    </lineage>
</organism>
<accession>A0A1D1V7Q0</accession>
<name>A0A1D1V7Q0_RAMVA</name>
<gene>
    <name evidence="1" type="primary">RvY_06561-1</name>
    <name evidence="1" type="synonym">RvY_06561.1</name>
    <name evidence="1" type="ORF">RvY_06561</name>
</gene>
<evidence type="ECO:0000313" key="2">
    <source>
        <dbReference type="Proteomes" id="UP000186922"/>
    </source>
</evidence>
<protein>
    <submittedName>
        <fullName evidence="1">Uncharacterized protein</fullName>
    </submittedName>
</protein>
<dbReference type="Proteomes" id="UP000186922">
    <property type="component" value="Unassembled WGS sequence"/>
</dbReference>
<dbReference type="EMBL" id="BDGG01000003">
    <property type="protein sequence ID" value="GAU94853.1"/>
    <property type="molecule type" value="Genomic_DNA"/>
</dbReference>
<comment type="caution">
    <text evidence="1">The sequence shown here is derived from an EMBL/GenBank/DDBJ whole genome shotgun (WGS) entry which is preliminary data.</text>
</comment>
<proteinExistence type="predicted"/>
<evidence type="ECO:0000313" key="1">
    <source>
        <dbReference type="EMBL" id="GAU94853.1"/>
    </source>
</evidence>